<feature type="domain" description="HTH arsR-type" evidence="2">
    <location>
        <begin position="17"/>
        <end position="106"/>
    </location>
</feature>
<reference evidence="3 4" key="1">
    <citation type="submission" date="2020-07" db="EMBL/GenBank/DDBJ databases">
        <title>Sequencing the genomes of 1000 actinobacteria strains.</title>
        <authorList>
            <person name="Klenk H.-P."/>
        </authorList>
    </citation>
    <scope>NUCLEOTIDE SEQUENCE [LARGE SCALE GENOMIC DNA]</scope>
    <source>
        <strain evidence="3 4">DSM 26341</strain>
    </source>
</reference>
<dbReference type="GO" id="GO:0003677">
    <property type="term" value="F:DNA binding"/>
    <property type="evidence" value="ECO:0007669"/>
    <property type="project" value="UniProtKB-KW"/>
</dbReference>
<dbReference type="InterPro" id="IPR011991">
    <property type="entry name" value="ArsR-like_HTH"/>
</dbReference>
<dbReference type="GO" id="GO:0003700">
    <property type="term" value="F:DNA-binding transcription factor activity"/>
    <property type="evidence" value="ECO:0007669"/>
    <property type="project" value="InterPro"/>
</dbReference>
<sequence>MTDDPGSGKQRHARDPKDIRALSHPVRLALLEVLAARDTATATECAPLVGESPQNCSFHLRTLAKHGFVEAAGREGKERPWRRVERAVWVDPTDDESGSAAGDAFDEATAIHESTRLSQWVTERRLIPRQWRESLLFASRVAWLTPDESAKFNRDVENLLAEYDDRLSPRADKPGDAEFVRFFGFSRLVHRPSQNTADHPKSNKE</sequence>
<protein>
    <submittedName>
        <fullName evidence="3">DNA-binding transcriptional ArsR family regulator</fullName>
    </submittedName>
</protein>
<evidence type="ECO:0000313" key="3">
    <source>
        <dbReference type="EMBL" id="NYI68298.1"/>
    </source>
</evidence>
<dbReference type="Pfam" id="PF12840">
    <property type="entry name" value="HTH_20"/>
    <property type="match status" value="1"/>
</dbReference>
<keyword evidence="4" id="KW-1185">Reference proteome</keyword>
<dbReference type="CDD" id="cd00090">
    <property type="entry name" value="HTH_ARSR"/>
    <property type="match status" value="1"/>
</dbReference>
<dbReference type="EMBL" id="JACBZP010000001">
    <property type="protein sequence ID" value="NYI68298.1"/>
    <property type="molecule type" value="Genomic_DNA"/>
</dbReference>
<evidence type="ECO:0000259" key="2">
    <source>
        <dbReference type="SMART" id="SM00418"/>
    </source>
</evidence>
<dbReference type="Proteomes" id="UP000539111">
    <property type="component" value="Unassembled WGS sequence"/>
</dbReference>
<dbReference type="AlphaFoldDB" id="A0A7Z0II89"/>
<dbReference type="SMART" id="SM00418">
    <property type="entry name" value="HTH_ARSR"/>
    <property type="match status" value="1"/>
</dbReference>
<dbReference type="InterPro" id="IPR036390">
    <property type="entry name" value="WH_DNA-bd_sf"/>
</dbReference>
<name>A0A7Z0II89_9MICO</name>
<feature type="region of interest" description="Disordered" evidence="1">
    <location>
        <begin position="1"/>
        <end position="20"/>
    </location>
</feature>
<dbReference type="InterPro" id="IPR036388">
    <property type="entry name" value="WH-like_DNA-bd_sf"/>
</dbReference>
<keyword evidence="3" id="KW-0238">DNA-binding</keyword>
<dbReference type="RefSeq" id="WP_179428663.1">
    <property type="nucleotide sequence ID" value="NZ_JACBZP010000001.1"/>
</dbReference>
<dbReference type="SUPFAM" id="SSF46785">
    <property type="entry name" value="Winged helix' DNA-binding domain"/>
    <property type="match status" value="1"/>
</dbReference>
<dbReference type="InterPro" id="IPR001845">
    <property type="entry name" value="HTH_ArsR_DNA-bd_dom"/>
</dbReference>
<accession>A0A7Z0II89</accession>
<comment type="caution">
    <text evidence="3">The sequence shown here is derived from an EMBL/GenBank/DDBJ whole genome shotgun (WGS) entry which is preliminary data.</text>
</comment>
<evidence type="ECO:0000313" key="4">
    <source>
        <dbReference type="Proteomes" id="UP000539111"/>
    </source>
</evidence>
<organism evidence="3 4">
    <name type="scientific">Spelaeicoccus albus</name>
    <dbReference type="NCBI Taxonomy" id="1280376"/>
    <lineage>
        <taxon>Bacteria</taxon>
        <taxon>Bacillati</taxon>
        <taxon>Actinomycetota</taxon>
        <taxon>Actinomycetes</taxon>
        <taxon>Micrococcales</taxon>
        <taxon>Brevibacteriaceae</taxon>
        <taxon>Spelaeicoccus</taxon>
    </lineage>
</organism>
<proteinExistence type="predicted"/>
<evidence type="ECO:0000256" key="1">
    <source>
        <dbReference type="SAM" id="MobiDB-lite"/>
    </source>
</evidence>
<gene>
    <name evidence="3" type="ORF">BJY26_002604</name>
</gene>
<dbReference type="Gene3D" id="1.10.10.10">
    <property type="entry name" value="Winged helix-like DNA-binding domain superfamily/Winged helix DNA-binding domain"/>
    <property type="match status" value="1"/>
</dbReference>